<reference evidence="3" key="2">
    <citation type="submission" date="2018-02" db="UniProtKB">
        <authorList>
            <consortium name="EnsemblPlants"/>
        </authorList>
    </citation>
    <scope>IDENTIFICATION</scope>
    <source>
        <strain evidence="3">Williams 82</strain>
    </source>
</reference>
<dbReference type="InterPro" id="IPR036910">
    <property type="entry name" value="HMG_box_dom_sf"/>
</dbReference>
<reference evidence="2" key="3">
    <citation type="submission" date="2018-07" db="EMBL/GenBank/DDBJ databases">
        <title>WGS assembly of Glycine max.</title>
        <authorList>
            <person name="Schmutz J."/>
            <person name="Cannon S."/>
            <person name="Schlueter J."/>
            <person name="Ma J."/>
            <person name="Mitros T."/>
            <person name="Nelson W."/>
            <person name="Hyten D."/>
            <person name="Song Q."/>
            <person name="Thelen J."/>
            <person name="Cheng J."/>
            <person name="Xu D."/>
            <person name="Hellsten U."/>
            <person name="May G."/>
            <person name="Yu Y."/>
            <person name="Sakurai T."/>
            <person name="Umezawa T."/>
            <person name="Bhattacharyya M."/>
            <person name="Sandhu D."/>
            <person name="Valliyodan B."/>
            <person name="Lindquist E."/>
            <person name="Peto M."/>
            <person name="Grant D."/>
            <person name="Shu S."/>
            <person name="Goodstein D."/>
            <person name="Barry K."/>
            <person name="Futrell-Griggs M."/>
            <person name="Abernathy B."/>
            <person name="Du J."/>
            <person name="Tian Z."/>
            <person name="Zhu L."/>
            <person name="Gill N."/>
            <person name="Joshi T."/>
            <person name="Libault M."/>
            <person name="Sethuraman A."/>
            <person name="Zhang X."/>
            <person name="Shinozaki K."/>
            <person name="Nguyen H."/>
            <person name="Wing R."/>
            <person name="Cregan P."/>
            <person name="Specht J."/>
            <person name="Grimwood J."/>
            <person name="Rokhsar D."/>
            <person name="Stacey G."/>
            <person name="Shoemaker R."/>
            <person name="Jackson S."/>
        </authorList>
    </citation>
    <scope>NUCLEOTIDE SEQUENCE</scope>
    <source>
        <tissue evidence="2">Callus</tissue>
    </source>
</reference>
<evidence type="ECO:0000313" key="4">
    <source>
        <dbReference type="Proteomes" id="UP000008827"/>
    </source>
</evidence>
<dbReference type="Gramene" id="KRH44110">
    <property type="protein sequence ID" value="KRH44110"/>
    <property type="gene ID" value="GLYMA_08G190500"/>
</dbReference>
<feature type="region of interest" description="Disordered" evidence="1">
    <location>
        <begin position="77"/>
        <end position="99"/>
    </location>
</feature>
<keyword evidence="4" id="KW-1185">Reference proteome</keyword>
<accession>K7L7K2</accession>
<evidence type="ECO:0000256" key="1">
    <source>
        <dbReference type="SAM" id="MobiDB-lite"/>
    </source>
</evidence>
<gene>
    <name evidence="3" type="primary">LOC100820624</name>
    <name evidence="2" type="ORF">GLYMA_08G190500</name>
</gene>
<dbReference type="EMBL" id="CM000841">
    <property type="protein sequence ID" value="KRH44110.1"/>
    <property type="molecule type" value="Genomic_DNA"/>
</dbReference>
<protein>
    <submittedName>
        <fullName evidence="2 3">Uncharacterized protein</fullName>
    </submittedName>
</protein>
<evidence type="ECO:0000313" key="2">
    <source>
        <dbReference type="EMBL" id="KRH44110.1"/>
    </source>
</evidence>
<dbReference type="Proteomes" id="UP000008827">
    <property type="component" value="Chromosome 8"/>
</dbReference>
<name>K7L7K2_SOYBN</name>
<dbReference type="AlphaFoldDB" id="K7L7K2"/>
<dbReference type="SUPFAM" id="SSF47095">
    <property type="entry name" value="HMG-box"/>
    <property type="match status" value="1"/>
</dbReference>
<sequence length="136" mass="16472">MKLEYEREEEEDNKRENQLLDWTTMKEKVKYYDIASEKRIEFDRAMAEFNNKMVPWTNLELLQTVCIHQAQFPVNSQVPVKNSKGERHHNGKSSKKEEKKCKHVHIPIFLYLDPLPKLFKFAVWHWNLNKKLSKER</sequence>
<organism evidence="2">
    <name type="scientific">Glycine max</name>
    <name type="common">Soybean</name>
    <name type="synonym">Glycine hispida</name>
    <dbReference type="NCBI Taxonomy" id="3847"/>
    <lineage>
        <taxon>Eukaryota</taxon>
        <taxon>Viridiplantae</taxon>
        <taxon>Streptophyta</taxon>
        <taxon>Embryophyta</taxon>
        <taxon>Tracheophyta</taxon>
        <taxon>Spermatophyta</taxon>
        <taxon>Magnoliopsida</taxon>
        <taxon>eudicotyledons</taxon>
        <taxon>Gunneridae</taxon>
        <taxon>Pentapetalae</taxon>
        <taxon>rosids</taxon>
        <taxon>fabids</taxon>
        <taxon>Fabales</taxon>
        <taxon>Fabaceae</taxon>
        <taxon>Papilionoideae</taxon>
        <taxon>50 kb inversion clade</taxon>
        <taxon>NPAAA clade</taxon>
        <taxon>indigoferoid/millettioid clade</taxon>
        <taxon>Phaseoleae</taxon>
        <taxon>Glycine</taxon>
        <taxon>Glycine subgen. Soja</taxon>
    </lineage>
</organism>
<evidence type="ECO:0000313" key="3">
    <source>
        <dbReference type="EnsemblPlants" id="KRH44110"/>
    </source>
</evidence>
<proteinExistence type="predicted"/>
<dbReference type="ExpressionAtlas" id="K7L7K2">
    <property type="expression patterns" value="baseline and differential"/>
</dbReference>
<reference evidence="2 3" key="1">
    <citation type="journal article" date="2010" name="Nature">
        <title>Genome sequence of the palaeopolyploid soybean.</title>
        <authorList>
            <person name="Schmutz J."/>
            <person name="Cannon S.B."/>
            <person name="Schlueter J."/>
            <person name="Ma J."/>
            <person name="Mitros T."/>
            <person name="Nelson W."/>
            <person name="Hyten D.L."/>
            <person name="Song Q."/>
            <person name="Thelen J.J."/>
            <person name="Cheng J."/>
            <person name="Xu D."/>
            <person name="Hellsten U."/>
            <person name="May G.D."/>
            <person name="Yu Y."/>
            <person name="Sakurai T."/>
            <person name="Umezawa T."/>
            <person name="Bhattacharyya M.K."/>
            <person name="Sandhu D."/>
            <person name="Valliyodan B."/>
            <person name="Lindquist E."/>
            <person name="Peto M."/>
            <person name="Grant D."/>
            <person name="Shu S."/>
            <person name="Goodstein D."/>
            <person name="Barry K."/>
            <person name="Futrell-Griggs M."/>
            <person name="Abernathy B."/>
            <person name="Du J."/>
            <person name="Tian Z."/>
            <person name="Zhu L."/>
            <person name="Gill N."/>
            <person name="Joshi T."/>
            <person name="Libault M."/>
            <person name="Sethuraman A."/>
            <person name="Zhang X.-C."/>
            <person name="Shinozaki K."/>
            <person name="Nguyen H.T."/>
            <person name="Wing R.A."/>
            <person name="Cregan P."/>
            <person name="Specht J."/>
            <person name="Grimwood J."/>
            <person name="Rokhsar D."/>
            <person name="Stacey G."/>
            <person name="Shoemaker R.C."/>
            <person name="Jackson S.A."/>
        </authorList>
    </citation>
    <scope>NUCLEOTIDE SEQUENCE [LARGE SCALE GENOMIC DNA]</scope>
    <source>
        <strain evidence="3">cv. Williams 82</strain>
        <tissue evidence="2">Callus</tissue>
    </source>
</reference>
<dbReference type="EnsemblPlants" id="KRH44110">
    <property type="protein sequence ID" value="KRH44110"/>
    <property type="gene ID" value="GLYMA_08G190500"/>
</dbReference>